<feature type="region of interest" description="Disordered" evidence="1">
    <location>
        <begin position="824"/>
        <end position="843"/>
    </location>
</feature>
<feature type="compositionally biased region" description="Basic and acidic residues" evidence="1">
    <location>
        <begin position="752"/>
        <end position="764"/>
    </location>
</feature>
<reference evidence="3 4" key="1">
    <citation type="submission" date="2024-09" db="EMBL/GenBank/DDBJ databases">
        <authorList>
            <person name="Sun Q."/>
            <person name="Mori K."/>
        </authorList>
    </citation>
    <scope>NUCLEOTIDE SEQUENCE [LARGE SCALE GENOMIC DNA]</scope>
    <source>
        <strain evidence="3 4">TBRC 2205</strain>
    </source>
</reference>
<feature type="transmembrane region" description="Helical" evidence="2">
    <location>
        <begin position="387"/>
        <end position="409"/>
    </location>
</feature>
<feature type="transmembrane region" description="Helical" evidence="2">
    <location>
        <begin position="93"/>
        <end position="116"/>
    </location>
</feature>
<dbReference type="InterPro" id="IPR029058">
    <property type="entry name" value="AB_hydrolase_fold"/>
</dbReference>
<protein>
    <recommendedName>
        <fullName evidence="5">Integral membrane protein</fullName>
    </recommendedName>
</protein>
<accession>A0ABV6NTU3</accession>
<evidence type="ECO:0008006" key="5">
    <source>
        <dbReference type="Google" id="ProtNLM"/>
    </source>
</evidence>
<feature type="transmembrane region" description="Helical" evidence="2">
    <location>
        <begin position="254"/>
        <end position="274"/>
    </location>
</feature>
<feature type="transmembrane region" description="Helical" evidence="2">
    <location>
        <begin position="317"/>
        <end position="339"/>
    </location>
</feature>
<name>A0ABV6NTU3_9ACTN</name>
<keyword evidence="2" id="KW-0812">Transmembrane</keyword>
<proteinExistence type="predicted"/>
<comment type="caution">
    <text evidence="3">The sequence shown here is derived from an EMBL/GenBank/DDBJ whole genome shotgun (WGS) entry which is preliminary data.</text>
</comment>
<dbReference type="Proteomes" id="UP001589894">
    <property type="component" value="Unassembled WGS sequence"/>
</dbReference>
<feature type="transmembrane region" description="Helical" evidence="2">
    <location>
        <begin position="128"/>
        <end position="149"/>
    </location>
</feature>
<feature type="transmembrane region" description="Helical" evidence="2">
    <location>
        <begin position="444"/>
        <end position="465"/>
    </location>
</feature>
<keyword evidence="4" id="KW-1185">Reference proteome</keyword>
<feature type="transmembrane region" description="Helical" evidence="2">
    <location>
        <begin position="286"/>
        <end position="310"/>
    </location>
</feature>
<feature type="compositionally biased region" description="Low complexity" evidence="1">
    <location>
        <begin position="215"/>
        <end position="224"/>
    </location>
</feature>
<keyword evidence="2" id="KW-1133">Transmembrane helix</keyword>
<feature type="region of interest" description="Disordered" evidence="1">
    <location>
        <begin position="215"/>
        <end position="238"/>
    </location>
</feature>
<dbReference type="RefSeq" id="WP_377337136.1">
    <property type="nucleotide sequence ID" value="NZ_JBHLUE010000004.1"/>
</dbReference>
<feature type="transmembrane region" description="Helical" evidence="2">
    <location>
        <begin position="543"/>
        <end position="565"/>
    </location>
</feature>
<evidence type="ECO:0000313" key="3">
    <source>
        <dbReference type="EMBL" id="MFC0564191.1"/>
    </source>
</evidence>
<sequence>MPLQRFDTAPVPRPSGLVPPVAPLDGVTELRLHGVGGTTPQGLLGDDAPQQVSGDRIAGFYRTADVPGAAGVPGRHVEAYSWGGLTSRSGSRVLWLLLFPFALANMAGWMCTPAVHRDPVRFRLHRTAVRWVALAITLNLLLLVAIIGMDLIGYQCGGLRDCAGAHWYLRPLTDPLAVGHPARRALIGALLPALLVVLLAVLTLRSIRRYELVRPPGRTGTPPRDAGPAHSSAQPGRGLPDPAFWDGRRSALDLGCLHVGAGFAFVALLLGYVVRRAAVAAGAPLHATGLATAGYVLGGLAVLAAVLLLVADACPPAAPAAVLGAGALALVAAGWFAAVQPGYSQAFGYLPGMREGANLTLGLVFGALALALLATVLGGWRRGMFALYGPFVTLTLSVLALNVVLLAVLTRVADLLGRVSASPYVPATAPDRAALYVYPMAARAVQYLTVLPLAMLLLFVGYELVTYWRAGANARERSRIREWYRANVTRPAGEDDWHVSTMADERVRRQRLAQLWGLMAGSGWEAGIARARRVARMPHDADVLLTAMAVLGAGLLVAIQIRYWIFHRLPWGTQWTYTVGSYLATGIPLLLILVLRRGWRNLASRRRIGVLWDITTFWPRAYHPLAPPAYPERAVPELQRRLWRLHDSGGRVVLTAHSQGTVLAAAALLQPENRPTDGRVALVTFGSPLRTLYGWAFPAYFSAEVLRGLESRGVYAWRNFYYRTDYIGGPALSDGADQAGQADADAIAGRTTDADRSGSAERAADAAGTGRIGGADQGAGVDVELPDPVSNWYIFGQPRPTATRHSGYWTDAAVWQAVDELASDLAGDPARGPVRPATVPEPR</sequence>
<feature type="transmembrane region" description="Helical" evidence="2">
    <location>
        <begin position="359"/>
        <end position="380"/>
    </location>
</feature>
<feature type="region of interest" description="Disordered" evidence="1">
    <location>
        <begin position="749"/>
        <end position="781"/>
    </location>
</feature>
<evidence type="ECO:0000313" key="4">
    <source>
        <dbReference type="Proteomes" id="UP001589894"/>
    </source>
</evidence>
<keyword evidence="2" id="KW-0472">Membrane</keyword>
<organism evidence="3 4">
    <name type="scientific">Plantactinospora siamensis</name>
    <dbReference type="NCBI Taxonomy" id="555372"/>
    <lineage>
        <taxon>Bacteria</taxon>
        <taxon>Bacillati</taxon>
        <taxon>Actinomycetota</taxon>
        <taxon>Actinomycetes</taxon>
        <taxon>Micromonosporales</taxon>
        <taxon>Micromonosporaceae</taxon>
        <taxon>Plantactinospora</taxon>
    </lineage>
</organism>
<evidence type="ECO:0000256" key="2">
    <source>
        <dbReference type="SAM" id="Phobius"/>
    </source>
</evidence>
<gene>
    <name evidence="3" type="ORF">ACFFHU_08435</name>
</gene>
<dbReference type="EMBL" id="JBHLUE010000004">
    <property type="protein sequence ID" value="MFC0564191.1"/>
    <property type="molecule type" value="Genomic_DNA"/>
</dbReference>
<evidence type="ECO:0000256" key="1">
    <source>
        <dbReference type="SAM" id="MobiDB-lite"/>
    </source>
</evidence>
<feature type="transmembrane region" description="Helical" evidence="2">
    <location>
        <begin position="577"/>
        <end position="595"/>
    </location>
</feature>
<feature type="transmembrane region" description="Helical" evidence="2">
    <location>
        <begin position="185"/>
        <end position="204"/>
    </location>
</feature>
<dbReference type="SUPFAM" id="SSF53474">
    <property type="entry name" value="alpha/beta-Hydrolases"/>
    <property type="match status" value="1"/>
</dbReference>